<name>A0ABV8SYT9_9GAMM</name>
<comment type="caution">
    <text evidence="2">The sequence shown here is derived from an EMBL/GenBank/DDBJ whole genome shotgun (WGS) entry which is preliminary data.</text>
</comment>
<evidence type="ECO:0000256" key="1">
    <source>
        <dbReference type="SAM" id="Phobius"/>
    </source>
</evidence>
<organism evidence="2 3">
    <name type="scientific">Steroidobacter flavus</name>
    <dbReference type="NCBI Taxonomy" id="1842136"/>
    <lineage>
        <taxon>Bacteria</taxon>
        <taxon>Pseudomonadati</taxon>
        <taxon>Pseudomonadota</taxon>
        <taxon>Gammaproteobacteria</taxon>
        <taxon>Steroidobacterales</taxon>
        <taxon>Steroidobacteraceae</taxon>
        <taxon>Steroidobacter</taxon>
    </lineage>
</organism>
<accession>A0ABV8SYT9</accession>
<sequence length="126" mass="13806">MRSRQRGATALGMLTIIAIVGFALYGVVRLVPIYSEYMAVVRAMEQTAKEDAGGTPQSMRAALDRRWTVEDIKSLDPKDIEIKRQGNGYTMRAWYRAEAPFISNISLVVDFDKTVTVGSGGAMAGT</sequence>
<dbReference type="RefSeq" id="WP_380601281.1">
    <property type="nucleotide sequence ID" value="NZ_JBHSDU010000014.1"/>
</dbReference>
<evidence type="ECO:0000313" key="2">
    <source>
        <dbReference type="EMBL" id="MFC4312147.1"/>
    </source>
</evidence>
<keyword evidence="3" id="KW-1185">Reference proteome</keyword>
<dbReference type="Proteomes" id="UP001595904">
    <property type="component" value="Unassembled WGS sequence"/>
</dbReference>
<keyword evidence="1" id="KW-1133">Transmembrane helix</keyword>
<keyword evidence="1" id="KW-0472">Membrane</keyword>
<evidence type="ECO:0000313" key="3">
    <source>
        <dbReference type="Proteomes" id="UP001595904"/>
    </source>
</evidence>
<feature type="transmembrane region" description="Helical" evidence="1">
    <location>
        <begin position="7"/>
        <end position="28"/>
    </location>
</feature>
<protein>
    <submittedName>
        <fullName evidence="2">DUF4845 domain-containing protein</fullName>
    </submittedName>
</protein>
<proteinExistence type="predicted"/>
<dbReference type="Pfam" id="PF16137">
    <property type="entry name" value="DUF4845"/>
    <property type="match status" value="1"/>
</dbReference>
<dbReference type="EMBL" id="JBHSDU010000014">
    <property type="protein sequence ID" value="MFC4312147.1"/>
    <property type="molecule type" value="Genomic_DNA"/>
</dbReference>
<reference evidence="3" key="1">
    <citation type="journal article" date="2019" name="Int. J. Syst. Evol. Microbiol.">
        <title>The Global Catalogue of Microorganisms (GCM) 10K type strain sequencing project: providing services to taxonomists for standard genome sequencing and annotation.</title>
        <authorList>
            <consortium name="The Broad Institute Genomics Platform"/>
            <consortium name="The Broad Institute Genome Sequencing Center for Infectious Disease"/>
            <person name="Wu L."/>
            <person name="Ma J."/>
        </authorList>
    </citation>
    <scope>NUCLEOTIDE SEQUENCE [LARGE SCALE GENOMIC DNA]</scope>
    <source>
        <strain evidence="3">CGMCC 1.10759</strain>
    </source>
</reference>
<gene>
    <name evidence="2" type="ORF">ACFPN2_23905</name>
</gene>
<keyword evidence="1" id="KW-0812">Transmembrane</keyword>
<dbReference type="InterPro" id="IPR032314">
    <property type="entry name" value="DUF4845"/>
</dbReference>